<keyword evidence="1" id="KW-0175">Coiled coil</keyword>
<name>A0A2T5UCX1_9SPHN</name>
<dbReference type="AlphaFoldDB" id="A0A2T5UCX1"/>
<accession>A0A2T5UCX1</accession>
<dbReference type="EMBL" id="QAYE01000001">
    <property type="protein sequence ID" value="PTW49350.1"/>
    <property type="molecule type" value="Genomic_DNA"/>
</dbReference>
<feature type="coiled-coil region" evidence="1">
    <location>
        <begin position="37"/>
        <end position="64"/>
    </location>
</feature>
<dbReference type="Proteomes" id="UP000244013">
    <property type="component" value="Unassembled WGS sequence"/>
</dbReference>
<comment type="caution">
    <text evidence="2">The sequence shown here is derived from an EMBL/GenBank/DDBJ whole genome shotgun (WGS) entry which is preliminary data.</text>
</comment>
<organism evidence="2 3">
    <name type="scientific">Sphingomonas faeni</name>
    <dbReference type="NCBI Taxonomy" id="185950"/>
    <lineage>
        <taxon>Bacteria</taxon>
        <taxon>Pseudomonadati</taxon>
        <taxon>Pseudomonadota</taxon>
        <taxon>Alphaproteobacteria</taxon>
        <taxon>Sphingomonadales</taxon>
        <taxon>Sphingomonadaceae</taxon>
        <taxon>Sphingomonas</taxon>
    </lineage>
</organism>
<gene>
    <name evidence="2" type="ORF">C8J25_101858</name>
</gene>
<reference evidence="2 3" key="1">
    <citation type="submission" date="2018-04" db="EMBL/GenBank/DDBJ databases">
        <title>Genomic Encyclopedia of Type Strains, Phase III (KMG-III): the genomes of soil and plant-associated and newly described type strains.</title>
        <authorList>
            <person name="Whitman W."/>
        </authorList>
    </citation>
    <scope>NUCLEOTIDE SEQUENCE [LARGE SCALE GENOMIC DNA]</scope>
    <source>
        <strain evidence="2 3">MA-olki</strain>
    </source>
</reference>
<evidence type="ECO:0000313" key="3">
    <source>
        <dbReference type="Proteomes" id="UP000244013"/>
    </source>
</evidence>
<proteinExistence type="predicted"/>
<sequence>MDIFSEPSRTINGRVNETLQKQLEYSKRNHAYWQNALKESEAALEEARQVVEKYRAQVKAYASDVERTGKLIEMIKREDADNAS</sequence>
<evidence type="ECO:0000256" key="1">
    <source>
        <dbReference type="SAM" id="Coils"/>
    </source>
</evidence>
<protein>
    <submittedName>
        <fullName evidence="2">Uncharacterized protein</fullName>
    </submittedName>
</protein>
<dbReference type="RefSeq" id="WP_107952323.1">
    <property type="nucleotide sequence ID" value="NZ_QAYE01000001.1"/>
</dbReference>
<evidence type="ECO:0000313" key="2">
    <source>
        <dbReference type="EMBL" id="PTW49350.1"/>
    </source>
</evidence>
<dbReference type="GeneID" id="91004919"/>